<reference evidence="2" key="1">
    <citation type="submission" date="2021-11" db="EMBL/GenBank/DDBJ databases">
        <title>Streptomyces corallinus and Kineosporia corallina sp. nov., two new coral-derived marine actinobacteria.</title>
        <authorList>
            <person name="Buangrab K."/>
            <person name="Sutthacheep M."/>
            <person name="Yeemin T."/>
            <person name="Harunari E."/>
            <person name="Igarashi Y."/>
            <person name="Sripreechasak P."/>
            <person name="Kanchanasin P."/>
            <person name="Tanasupawat S."/>
            <person name="Phongsopitanun W."/>
        </authorList>
    </citation>
    <scope>NUCLEOTIDE SEQUENCE</scope>
    <source>
        <strain evidence="2">JCM 31032</strain>
    </source>
</reference>
<keyword evidence="2" id="KW-0489">Methyltransferase</keyword>
<dbReference type="InterPro" id="IPR013216">
    <property type="entry name" value="Methyltransf_11"/>
</dbReference>
<evidence type="ECO:0000313" key="3">
    <source>
        <dbReference type="Proteomes" id="UP001138997"/>
    </source>
</evidence>
<dbReference type="AlphaFoldDB" id="A0A9X1SW92"/>
<dbReference type="GO" id="GO:0008757">
    <property type="term" value="F:S-adenosylmethionine-dependent methyltransferase activity"/>
    <property type="evidence" value="ECO:0007669"/>
    <property type="project" value="InterPro"/>
</dbReference>
<sequence>MLTLDYDRLDVRAGMDLLDLGCGEGRHTFEAYRRGAHVVSLDLSHRDLATTRTWTGAMDLAGETPAGTRTAPVVGDLRTLPFPDASFDRVIASEVLEHIEDDASAVFELARVLKPGGLAAITVPRWLPERICWALSDEYHANEGGHVRIYKASDLAALCRDAGLEHTSTSHAHALHSVYWWLKCAVGVNRDAAVVRAYHRLLVWDIVKKPALTRVLESALNPLIGKSVVLYLRKAA</sequence>
<protein>
    <submittedName>
        <fullName evidence="2">Class I SAM-dependent methyltransferase</fullName>
    </submittedName>
</protein>
<dbReference type="Proteomes" id="UP001138997">
    <property type="component" value="Unassembled WGS sequence"/>
</dbReference>
<dbReference type="CDD" id="cd02440">
    <property type="entry name" value="AdoMet_MTases"/>
    <property type="match status" value="1"/>
</dbReference>
<feature type="domain" description="Methyltransferase type 11" evidence="1">
    <location>
        <begin position="18"/>
        <end position="121"/>
    </location>
</feature>
<dbReference type="PANTHER" id="PTHR43591:SF24">
    <property type="entry name" value="2-METHOXY-6-POLYPRENYL-1,4-BENZOQUINOL METHYLASE, MITOCHONDRIAL"/>
    <property type="match status" value="1"/>
</dbReference>
<dbReference type="EMBL" id="JAJOMB010000016">
    <property type="protein sequence ID" value="MCD5314484.1"/>
    <property type="molecule type" value="Genomic_DNA"/>
</dbReference>
<dbReference type="RefSeq" id="WP_231447041.1">
    <property type="nucleotide sequence ID" value="NZ_JAJOMB010000016.1"/>
</dbReference>
<name>A0A9X1SW92_9ACTN</name>
<dbReference type="GO" id="GO:0032259">
    <property type="term" value="P:methylation"/>
    <property type="evidence" value="ECO:0007669"/>
    <property type="project" value="UniProtKB-KW"/>
</dbReference>
<comment type="caution">
    <text evidence="2">The sequence shown here is derived from an EMBL/GenBank/DDBJ whole genome shotgun (WGS) entry which is preliminary data.</text>
</comment>
<dbReference type="Gene3D" id="3.40.50.150">
    <property type="entry name" value="Vaccinia Virus protein VP39"/>
    <property type="match status" value="1"/>
</dbReference>
<organism evidence="2 3">
    <name type="scientific">Kineosporia babensis</name>
    <dbReference type="NCBI Taxonomy" id="499548"/>
    <lineage>
        <taxon>Bacteria</taxon>
        <taxon>Bacillati</taxon>
        <taxon>Actinomycetota</taxon>
        <taxon>Actinomycetes</taxon>
        <taxon>Kineosporiales</taxon>
        <taxon>Kineosporiaceae</taxon>
        <taxon>Kineosporia</taxon>
    </lineage>
</organism>
<dbReference type="PANTHER" id="PTHR43591">
    <property type="entry name" value="METHYLTRANSFERASE"/>
    <property type="match status" value="1"/>
</dbReference>
<keyword evidence="3" id="KW-1185">Reference proteome</keyword>
<proteinExistence type="predicted"/>
<evidence type="ECO:0000313" key="2">
    <source>
        <dbReference type="EMBL" id="MCD5314484.1"/>
    </source>
</evidence>
<dbReference type="Pfam" id="PF08241">
    <property type="entry name" value="Methyltransf_11"/>
    <property type="match status" value="1"/>
</dbReference>
<gene>
    <name evidence="2" type="ORF">LR394_26605</name>
</gene>
<dbReference type="SUPFAM" id="SSF53335">
    <property type="entry name" value="S-adenosyl-L-methionine-dependent methyltransferases"/>
    <property type="match status" value="1"/>
</dbReference>
<dbReference type="InterPro" id="IPR029063">
    <property type="entry name" value="SAM-dependent_MTases_sf"/>
</dbReference>
<keyword evidence="2" id="KW-0808">Transferase</keyword>
<evidence type="ECO:0000259" key="1">
    <source>
        <dbReference type="Pfam" id="PF08241"/>
    </source>
</evidence>
<accession>A0A9X1SW92</accession>